<dbReference type="PROSITE" id="PS50262">
    <property type="entry name" value="G_PROTEIN_RECEP_F1_2"/>
    <property type="match status" value="1"/>
</dbReference>
<proteinExistence type="inferred from homology"/>
<evidence type="ECO:0000256" key="6">
    <source>
        <dbReference type="ARBA" id="ARBA00023136"/>
    </source>
</evidence>
<evidence type="ECO:0000256" key="2">
    <source>
        <dbReference type="ARBA" id="ARBA00022475"/>
    </source>
</evidence>
<dbReference type="PANTHER" id="PTHR24249:SF421">
    <property type="entry name" value="G-PROTEIN COUPLED RECEPTORS FAMILY 1 PROFILE DOMAIN-CONTAINING PROTEIN"/>
    <property type="match status" value="1"/>
</dbReference>
<feature type="domain" description="G-protein coupled receptors family 1 profile" evidence="11">
    <location>
        <begin position="1"/>
        <end position="111"/>
    </location>
</feature>
<dbReference type="SUPFAM" id="SSF81321">
    <property type="entry name" value="Family A G protein-coupled receptor-like"/>
    <property type="match status" value="1"/>
</dbReference>
<dbReference type="AlphaFoldDB" id="A7SES6"/>
<dbReference type="InParanoid" id="A7SES6"/>
<dbReference type="PhylomeDB" id="A7SES6"/>
<feature type="non-terminal residue" evidence="12">
    <location>
        <position position="111"/>
    </location>
</feature>
<dbReference type="PRINTS" id="PR00237">
    <property type="entry name" value="GPCRRHODOPSN"/>
</dbReference>
<evidence type="ECO:0000313" key="12">
    <source>
        <dbReference type="EMBL" id="EDO37757.1"/>
    </source>
</evidence>
<gene>
    <name evidence="12" type="ORF">NEMVEDRAFT_v1g25428</name>
</gene>
<keyword evidence="13" id="KW-1185">Reference proteome</keyword>
<feature type="transmembrane region" description="Helical" evidence="10">
    <location>
        <begin position="53"/>
        <end position="75"/>
    </location>
</feature>
<organism evidence="12 13">
    <name type="scientific">Nematostella vectensis</name>
    <name type="common">Starlet sea anemone</name>
    <dbReference type="NCBI Taxonomy" id="45351"/>
    <lineage>
        <taxon>Eukaryota</taxon>
        <taxon>Metazoa</taxon>
        <taxon>Cnidaria</taxon>
        <taxon>Anthozoa</taxon>
        <taxon>Hexacorallia</taxon>
        <taxon>Actiniaria</taxon>
        <taxon>Edwardsiidae</taxon>
        <taxon>Nematostella</taxon>
    </lineage>
</organism>
<protein>
    <recommendedName>
        <fullName evidence="11">G-protein coupled receptors family 1 profile domain-containing protein</fullName>
    </recommendedName>
</protein>
<dbReference type="CDD" id="cd00637">
    <property type="entry name" value="7tm_classA_rhodopsin-like"/>
    <property type="match status" value="1"/>
</dbReference>
<evidence type="ECO:0000256" key="8">
    <source>
        <dbReference type="ARBA" id="ARBA00023224"/>
    </source>
</evidence>
<name>A7SES6_NEMVE</name>
<feature type="transmembrane region" description="Helical" evidence="10">
    <location>
        <begin position="21"/>
        <end position="41"/>
    </location>
</feature>
<evidence type="ECO:0000256" key="3">
    <source>
        <dbReference type="ARBA" id="ARBA00022692"/>
    </source>
</evidence>
<sequence length="111" mass="12180">NLLVILALIKQSSLRSKSNTILGCLALTDLLTGLITQPIIIATNITLPYCYSLAIELGVTVKLLGSVSLYNVTLLNIDRYIAMKKAFRYPTIVTNERLVIAEISCWVIGLV</sequence>
<keyword evidence="8 9" id="KW-0807">Transducer</keyword>
<comment type="subcellular location">
    <subcellularLocation>
        <location evidence="1">Cell membrane</location>
        <topology evidence="1">Multi-pass membrane protein</topology>
    </subcellularLocation>
</comment>
<dbReference type="GO" id="GO:0005886">
    <property type="term" value="C:plasma membrane"/>
    <property type="evidence" value="ECO:0007669"/>
    <property type="project" value="UniProtKB-SubCell"/>
</dbReference>
<evidence type="ECO:0000256" key="4">
    <source>
        <dbReference type="ARBA" id="ARBA00022989"/>
    </source>
</evidence>
<dbReference type="Proteomes" id="UP000001593">
    <property type="component" value="Unassembled WGS sequence"/>
</dbReference>
<feature type="non-terminal residue" evidence="12">
    <location>
        <position position="1"/>
    </location>
</feature>
<accession>A7SES6</accession>
<dbReference type="InterPro" id="IPR050569">
    <property type="entry name" value="TAAR"/>
</dbReference>
<keyword evidence="3 9" id="KW-0812">Transmembrane</keyword>
<comment type="similarity">
    <text evidence="9">Belongs to the G-protein coupled receptor 1 family.</text>
</comment>
<keyword evidence="7 9" id="KW-0675">Receptor</keyword>
<evidence type="ECO:0000313" key="13">
    <source>
        <dbReference type="Proteomes" id="UP000001593"/>
    </source>
</evidence>
<evidence type="ECO:0000256" key="5">
    <source>
        <dbReference type="ARBA" id="ARBA00023040"/>
    </source>
</evidence>
<keyword evidence="2" id="KW-1003">Cell membrane</keyword>
<dbReference type="Pfam" id="PF00001">
    <property type="entry name" value="7tm_1"/>
    <property type="match status" value="1"/>
</dbReference>
<keyword evidence="4 10" id="KW-1133">Transmembrane helix</keyword>
<dbReference type="Gene3D" id="1.20.1070.10">
    <property type="entry name" value="Rhodopsin 7-helix transmembrane proteins"/>
    <property type="match status" value="1"/>
</dbReference>
<dbReference type="HOGENOM" id="CLU_2152101_0_0_1"/>
<keyword evidence="6 10" id="KW-0472">Membrane</keyword>
<evidence type="ECO:0000256" key="9">
    <source>
        <dbReference type="RuleBase" id="RU000688"/>
    </source>
</evidence>
<evidence type="ECO:0000256" key="10">
    <source>
        <dbReference type="SAM" id="Phobius"/>
    </source>
</evidence>
<dbReference type="PROSITE" id="PS00237">
    <property type="entry name" value="G_PROTEIN_RECEP_F1_1"/>
    <property type="match status" value="1"/>
</dbReference>
<evidence type="ECO:0000259" key="11">
    <source>
        <dbReference type="PROSITE" id="PS50262"/>
    </source>
</evidence>
<dbReference type="PANTHER" id="PTHR24249">
    <property type="entry name" value="HISTAMINE RECEPTOR-RELATED G-PROTEIN COUPLED RECEPTOR"/>
    <property type="match status" value="1"/>
</dbReference>
<evidence type="ECO:0000256" key="7">
    <source>
        <dbReference type="ARBA" id="ARBA00023170"/>
    </source>
</evidence>
<dbReference type="EMBL" id="DS469639">
    <property type="protein sequence ID" value="EDO37757.1"/>
    <property type="molecule type" value="Genomic_DNA"/>
</dbReference>
<keyword evidence="5 9" id="KW-0297">G-protein coupled receptor</keyword>
<dbReference type="InterPro" id="IPR000276">
    <property type="entry name" value="GPCR_Rhodpsn"/>
</dbReference>
<dbReference type="GO" id="GO:0004930">
    <property type="term" value="F:G protein-coupled receptor activity"/>
    <property type="evidence" value="ECO:0007669"/>
    <property type="project" value="UniProtKB-KW"/>
</dbReference>
<evidence type="ECO:0000256" key="1">
    <source>
        <dbReference type="ARBA" id="ARBA00004651"/>
    </source>
</evidence>
<dbReference type="InterPro" id="IPR017452">
    <property type="entry name" value="GPCR_Rhodpsn_7TM"/>
</dbReference>
<reference evidence="12 13" key="1">
    <citation type="journal article" date="2007" name="Science">
        <title>Sea anemone genome reveals ancestral eumetazoan gene repertoire and genomic organization.</title>
        <authorList>
            <person name="Putnam N.H."/>
            <person name="Srivastava M."/>
            <person name="Hellsten U."/>
            <person name="Dirks B."/>
            <person name="Chapman J."/>
            <person name="Salamov A."/>
            <person name="Terry A."/>
            <person name="Shapiro H."/>
            <person name="Lindquist E."/>
            <person name="Kapitonov V.V."/>
            <person name="Jurka J."/>
            <person name="Genikhovich G."/>
            <person name="Grigoriev I.V."/>
            <person name="Lucas S.M."/>
            <person name="Steele R.E."/>
            <person name="Finnerty J.R."/>
            <person name="Technau U."/>
            <person name="Martindale M.Q."/>
            <person name="Rokhsar D.S."/>
        </authorList>
    </citation>
    <scope>NUCLEOTIDE SEQUENCE [LARGE SCALE GENOMIC DNA]</scope>
    <source>
        <strain evidence="13">CH2 X CH6</strain>
    </source>
</reference>